<organism evidence="10 11">
    <name type="scientific">Streptomyces wuyuanensis</name>
    <dbReference type="NCBI Taxonomy" id="1196353"/>
    <lineage>
        <taxon>Bacteria</taxon>
        <taxon>Bacillati</taxon>
        <taxon>Actinomycetota</taxon>
        <taxon>Actinomycetes</taxon>
        <taxon>Kitasatosporales</taxon>
        <taxon>Streptomycetaceae</taxon>
        <taxon>Streptomyces</taxon>
    </lineage>
</organism>
<evidence type="ECO:0000256" key="6">
    <source>
        <dbReference type="ARBA" id="ARBA00023136"/>
    </source>
</evidence>
<evidence type="ECO:0000313" key="10">
    <source>
        <dbReference type="EMBL" id="SDM31684.1"/>
    </source>
</evidence>
<gene>
    <name evidence="10" type="ORF">SAMN05444921_106250</name>
</gene>
<keyword evidence="11" id="KW-1185">Reference proteome</keyword>
<feature type="transmembrane region" description="Helical" evidence="9">
    <location>
        <begin position="171"/>
        <end position="195"/>
    </location>
</feature>
<evidence type="ECO:0000256" key="9">
    <source>
        <dbReference type="SAM" id="Phobius"/>
    </source>
</evidence>
<proteinExistence type="inferred from homology"/>
<keyword evidence="5 9" id="KW-1133">Transmembrane helix</keyword>
<accession>A0A1G9S8A5</accession>
<feature type="transmembrane region" description="Helical" evidence="9">
    <location>
        <begin position="85"/>
        <end position="106"/>
    </location>
</feature>
<feature type="transmembrane region" description="Helical" evidence="9">
    <location>
        <begin position="265"/>
        <end position="281"/>
    </location>
</feature>
<dbReference type="InterPro" id="IPR018584">
    <property type="entry name" value="GT87"/>
</dbReference>
<comment type="similarity">
    <text evidence="7">Belongs to the glycosyltransferase 87 family.</text>
</comment>
<feature type="transmembrane region" description="Helical" evidence="9">
    <location>
        <begin position="317"/>
        <end position="335"/>
    </location>
</feature>
<feature type="transmembrane region" description="Helical" evidence="9">
    <location>
        <begin position="367"/>
        <end position="388"/>
    </location>
</feature>
<protein>
    <submittedName>
        <fullName evidence="10">Alpha-1,2-mannosyltransferase</fullName>
    </submittedName>
</protein>
<evidence type="ECO:0000256" key="1">
    <source>
        <dbReference type="ARBA" id="ARBA00004651"/>
    </source>
</evidence>
<feature type="transmembrane region" description="Helical" evidence="9">
    <location>
        <begin position="293"/>
        <end position="311"/>
    </location>
</feature>
<keyword evidence="10" id="KW-0328">Glycosyltransferase</keyword>
<keyword evidence="6 9" id="KW-0472">Membrane</keyword>
<dbReference type="Proteomes" id="UP000199063">
    <property type="component" value="Unassembled WGS sequence"/>
</dbReference>
<evidence type="ECO:0000256" key="4">
    <source>
        <dbReference type="ARBA" id="ARBA00022692"/>
    </source>
</evidence>
<dbReference type="GO" id="GO:0016758">
    <property type="term" value="F:hexosyltransferase activity"/>
    <property type="evidence" value="ECO:0007669"/>
    <property type="project" value="InterPro"/>
</dbReference>
<evidence type="ECO:0000256" key="3">
    <source>
        <dbReference type="ARBA" id="ARBA00022679"/>
    </source>
</evidence>
<dbReference type="Pfam" id="PF09594">
    <property type="entry name" value="GT87"/>
    <property type="match status" value="1"/>
</dbReference>
<feature type="transmembrane region" description="Helical" evidence="9">
    <location>
        <begin position="140"/>
        <end position="159"/>
    </location>
</feature>
<dbReference type="RefSeq" id="WP_143041491.1">
    <property type="nucleotide sequence ID" value="NZ_FNHI01000006.1"/>
</dbReference>
<keyword evidence="2" id="KW-1003">Cell membrane</keyword>
<evidence type="ECO:0000256" key="7">
    <source>
        <dbReference type="ARBA" id="ARBA00024033"/>
    </source>
</evidence>
<feature type="transmembrane region" description="Helical" evidence="9">
    <location>
        <begin position="12"/>
        <end position="31"/>
    </location>
</feature>
<evidence type="ECO:0000313" key="11">
    <source>
        <dbReference type="Proteomes" id="UP000199063"/>
    </source>
</evidence>
<dbReference type="STRING" id="1196353.SAMN05444921_106250"/>
<reference evidence="11" key="1">
    <citation type="submission" date="2016-10" db="EMBL/GenBank/DDBJ databases">
        <authorList>
            <person name="Varghese N."/>
            <person name="Submissions S."/>
        </authorList>
    </citation>
    <scope>NUCLEOTIDE SEQUENCE [LARGE SCALE GENOMIC DNA]</scope>
    <source>
        <strain evidence="11">CGMCC 4.7042</strain>
    </source>
</reference>
<dbReference type="OrthoDB" id="9774600at2"/>
<keyword evidence="4 9" id="KW-0812">Transmembrane</keyword>
<dbReference type="AlphaFoldDB" id="A0A1G9S8A5"/>
<feature type="compositionally biased region" description="Low complexity" evidence="8">
    <location>
        <begin position="439"/>
        <end position="450"/>
    </location>
</feature>
<feature type="region of interest" description="Disordered" evidence="8">
    <location>
        <begin position="399"/>
        <end position="450"/>
    </location>
</feature>
<name>A0A1G9S8A5_9ACTN</name>
<evidence type="ECO:0000256" key="5">
    <source>
        <dbReference type="ARBA" id="ARBA00022989"/>
    </source>
</evidence>
<feature type="compositionally biased region" description="Polar residues" evidence="8">
    <location>
        <begin position="418"/>
        <end position="438"/>
    </location>
</feature>
<dbReference type="EMBL" id="FNHI01000006">
    <property type="protein sequence ID" value="SDM31684.1"/>
    <property type="molecule type" value="Genomic_DNA"/>
</dbReference>
<sequence length="450" mass="48587">MRIPVTTRGRVLVSLGMSAVVVFFLATVPFHRHWFDLHVYYGAVEHWMGGHPIYDYLRPGTRYGFTYPPFAALCMLPMTLVGWHSALAISQLMNVAAAAVILYVCLDATIRRESRHRWFAYAVAACMFALLEPVRDTVSFGQVNLLLLALVLADCLLLTAWRERFPSLGRLAGVGIGLAAAIKLTPAIFICYLLVTRRWRAAGVAIGTASAATLLAAWAAPTASRTFWTEAMWNTERVGSLSFVSNQSWQGMLARLTEPFAEPSRAVWAAGVLLLMWLWARRARQAVAAGDELAGFALTGIAACLVSPVTWVHHLVWLIPALAVLADKGLLAAPGGERRRRLLTWALVSYAVLCSSMVWLWRWNDGGVPGFMGANAYVWIALLLLLLLPLGRSGTDGDGPYAESGPSATMGACAHATASPSKSVPVSRLSEQSASPTRPGSKPAPSGSGG</sequence>
<keyword evidence="3 10" id="KW-0808">Transferase</keyword>
<evidence type="ECO:0000256" key="8">
    <source>
        <dbReference type="SAM" id="MobiDB-lite"/>
    </source>
</evidence>
<dbReference type="GeneID" id="40829693"/>
<dbReference type="GO" id="GO:0005886">
    <property type="term" value="C:plasma membrane"/>
    <property type="evidence" value="ECO:0007669"/>
    <property type="project" value="UniProtKB-SubCell"/>
</dbReference>
<evidence type="ECO:0000256" key="2">
    <source>
        <dbReference type="ARBA" id="ARBA00022475"/>
    </source>
</evidence>
<comment type="subcellular location">
    <subcellularLocation>
        <location evidence="1">Cell membrane</location>
        <topology evidence="1">Multi-pass membrane protein</topology>
    </subcellularLocation>
</comment>
<feature type="transmembrane region" description="Helical" evidence="9">
    <location>
        <begin position="342"/>
        <end position="361"/>
    </location>
</feature>